<dbReference type="SUPFAM" id="SSF103473">
    <property type="entry name" value="MFS general substrate transporter"/>
    <property type="match status" value="1"/>
</dbReference>
<comment type="similarity">
    <text evidence="2">Belongs to the major facilitator superfamily. MFSD6 family.</text>
</comment>
<dbReference type="InterPro" id="IPR036259">
    <property type="entry name" value="MFS_trans_sf"/>
</dbReference>
<feature type="transmembrane region" description="Helical" evidence="6">
    <location>
        <begin position="289"/>
        <end position="310"/>
    </location>
</feature>
<organism evidence="8 9">
    <name type="scientific">Petrolisthes cinctipes</name>
    <name type="common">Flat porcelain crab</name>
    <dbReference type="NCBI Taxonomy" id="88211"/>
    <lineage>
        <taxon>Eukaryota</taxon>
        <taxon>Metazoa</taxon>
        <taxon>Ecdysozoa</taxon>
        <taxon>Arthropoda</taxon>
        <taxon>Crustacea</taxon>
        <taxon>Multicrustacea</taxon>
        <taxon>Malacostraca</taxon>
        <taxon>Eumalacostraca</taxon>
        <taxon>Eucarida</taxon>
        <taxon>Decapoda</taxon>
        <taxon>Pleocyemata</taxon>
        <taxon>Anomura</taxon>
        <taxon>Galatheoidea</taxon>
        <taxon>Porcellanidae</taxon>
        <taxon>Petrolisthes</taxon>
    </lineage>
</organism>
<evidence type="ECO:0000256" key="5">
    <source>
        <dbReference type="ARBA" id="ARBA00023136"/>
    </source>
</evidence>
<keyword evidence="4 6" id="KW-1133">Transmembrane helix</keyword>
<evidence type="ECO:0000256" key="2">
    <source>
        <dbReference type="ARBA" id="ARBA00005241"/>
    </source>
</evidence>
<feature type="transmembrane region" description="Helical" evidence="6">
    <location>
        <begin position="12"/>
        <end position="36"/>
    </location>
</feature>
<evidence type="ECO:0000256" key="4">
    <source>
        <dbReference type="ARBA" id="ARBA00022989"/>
    </source>
</evidence>
<dbReference type="PANTHER" id="PTHR16172">
    <property type="entry name" value="MAJOR FACILITATOR SUPERFAMILY DOMAIN-CONTAINING PROTEIN 6-LIKE"/>
    <property type="match status" value="1"/>
</dbReference>
<evidence type="ECO:0000256" key="3">
    <source>
        <dbReference type="ARBA" id="ARBA00022692"/>
    </source>
</evidence>
<name>A0AAE1F130_PETCI</name>
<feature type="transmembrane region" description="Helical" evidence="6">
    <location>
        <begin position="248"/>
        <end position="268"/>
    </location>
</feature>
<dbReference type="GO" id="GO:0016020">
    <property type="term" value="C:membrane"/>
    <property type="evidence" value="ECO:0007669"/>
    <property type="project" value="UniProtKB-SubCell"/>
</dbReference>
<keyword evidence="5 6" id="KW-0472">Membrane</keyword>
<evidence type="ECO:0000256" key="6">
    <source>
        <dbReference type="SAM" id="Phobius"/>
    </source>
</evidence>
<evidence type="ECO:0000256" key="1">
    <source>
        <dbReference type="ARBA" id="ARBA00004141"/>
    </source>
</evidence>
<dbReference type="Pfam" id="PF12832">
    <property type="entry name" value="MFS_1_like"/>
    <property type="match status" value="1"/>
</dbReference>
<accession>A0AAE1F130</accession>
<sequence length="350" mass="37489">MPFVFVVGTQLGIPVFVTGVLTSASLMTVVVVKPIVAAMSDAFPACRPAIFLFTVTLMVASLSSIYFIPPMNEAIVLEGNLVKAQQKVMQGQDNILKPESDGRVDTQQLLLLTEDDGRCFVEAGWECKARCLSPETCLTYTTTTTTDRGIPNPIASNNYTSYGTSSIGSTSEEFSHNTTLFTDGFKATAIGTSDDFTVMSGYKGGSGGRLYRLEGVNISQDLLSTVIRVECGGGQRAGGECPGVWNLWQFWVFAFLLLLGTVAFKTCISINDAITVDTIGKDGDYGIQRAFGTVGWGTVGMLSGVTIDWWSGSSLVQDYTPAFLICFVLGAADVIISSTAIKVPKIQTEN</sequence>
<gene>
    <name evidence="8" type="ORF">Pcinc_029405</name>
</gene>
<evidence type="ECO:0000259" key="7">
    <source>
        <dbReference type="Pfam" id="PF12832"/>
    </source>
</evidence>
<evidence type="ECO:0000313" key="8">
    <source>
        <dbReference type="EMBL" id="KAK3864947.1"/>
    </source>
</evidence>
<dbReference type="EMBL" id="JAWQEG010003690">
    <property type="protein sequence ID" value="KAK3864947.1"/>
    <property type="molecule type" value="Genomic_DNA"/>
</dbReference>
<feature type="transmembrane region" description="Helical" evidence="6">
    <location>
        <begin position="48"/>
        <end position="68"/>
    </location>
</feature>
<dbReference type="Proteomes" id="UP001286313">
    <property type="component" value="Unassembled WGS sequence"/>
</dbReference>
<dbReference type="InterPro" id="IPR051717">
    <property type="entry name" value="MFS_MFSD6"/>
</dbReference>
<comment type="subcellular location">
    <subcellularLocation>
        <location evidence="1">Membrane</location>
        <topology evidence="1">Multi-pass membrane protein</topology>
    </subcellularLocation>
</comment>
<dbReference type="PANTHER" id="PTHR16172:SF37">
    <property type="entry name" value="RE36877P"/>
    <property type="match status" value="1"/>
</dbReference>
<protein>
    <recommendedName>
        <fullName evidence="7">Major facilitator superfamily associated domain-containing protein</fullName>
    </recommendedName>
</protein>
<feature type="transmembrane region" description="Helical" evidence="6">
    <location>
        <begin position="322"/>
        <end position="341"/>
    </location>
</feature>
<feature type="domain" description="Major facilitator superfamily associated" evidence="7">
    <location>
        <begin position="9"/>
        <end position="336"/>
    </location>
</feature>
<dbReference type="InterPro" id="IPR024989">
    <property type="entry name" value="MFS_assoc_dom"/>
</dbReference>
<evidence type="ECO:0000313" key="9">
    <source>
        <dbReference type="Proteomes" id="UP001286313"/>
    </source>
</evidence>
<comment type="caution">
    <text evidence="8">The sequence shown here is derived from an EMBL/GenBank/DDBJ whole genome shotgun (WGS) entry which is preliminary data.</text>
</comment>
<dbReference type="AlphaFoldDB" id="A0AAE1F130"/>
<keyword evidence="9" id="KW-1185">Reference proteome</keyword>
<keyword evidence="3 6" id="KW-0812">Transmembrane</keyword>
<reference evidence="8" key="1">
    <citation type="submission" date="2023-10" db="EMBL/GenBank/DDBJ databases">
        <title>Genome assemblies of two species of porcelain crab, Petrolisthes cinctipes and Petrolisthes manimaculis (Anomura: Porcellanidae).</title>
        <authorList>
            <person name="Angst P."/>
        </authorList>
    </citation>
    <scope>NUCLEOTIDE SEQUENCE</scope>
    <source>
        <strain evidence="8">PB745_01</strain>
        <tissue evidence="8">Gill</tissue>
    </source>
</reference>
<proteinExistence type="inferred from homology"/>